<dbReference type="InterPro" id="IPR036390">
    <property type="entry name" value="WH_DNA-bd_sf"/>
</dbReference>
<feature type="domain" description="IclR-ED" evidence="6">
    <location>
        <begin position="72"/>
        <end position="251"/>
    </location>
</feature>
<dbReference type="PANTHER" id="PTHR30136">
    <property type="entry name" value="HELIX-TURN-HELIX TRANSCRIPTIONAL REGULATOR, ICLR FAMILY"/>
    <property type="match status" value="1"/>
</dbReference>
<dbReference type="Gene3D" id="1.10.10.10">
    <property type="entry name" value="Winged helix-like DNA-binding domain superfamily/Winged helix DNA-binding domain"/>
    <property type="match status" value="1"/>
</dbReference>
<dbReference type="InterPro" id="IPR050707">
    <property type="entry name" value="HTH_MetabolicPath_Reg"/>
</dbReference>
<dbReference type="PROSITE" id="PS51078">
    <property type="entry name" value="ICLR_ED"/>
    <property type="match status" value="1"/>
</dbReference>
<accession>A0AAE4CP62</accession>
<dbReference type="SUPFAM" id="SSF46785">
    <property type="entry name" value="Winged helix' DNA-binding domain"/>
    <property type="match status" value="1"/>
</dbReference>
<dbReference type="InterPro" id="IPR036388">
    <property type="entry name" value="WH-like_DNA-bd_sf"/>
</dbReference>
<evidence type="ECO:0000256" key="3">
    <source>
        <dbReference type="ARBA" id="ARBA00023163"/>
    </source>
</evidence>
<keyword evidence="2 7" id="KW-0238">DNA-binding</keyword>
<dbReference type="SMART" id="SM00346">
    <property type="entry name" value="HTH_ICLR"/>
    <property type="match status" value="1"/>
</dbReference>
<keyword evidence="1" id="KW-0805">Transcription regulation</keyword>
<evidence type="ECO:0000259" key="6">
    <source>
        <dbReference type="PROSITE" id="PS51078"/>
    </source>
</evidence>
<evidence type="ECO:0000256" key="2">
    <source>
        <dbReference type="ARBA" id="ARBA00023125"/>
    </source>
</evidence>
<dbReference type="Gene3D" id="3.30.450.40">
    <property type="match status" value="1"/>
</dbReference>
<keyword evidence="8" id="KW-1185">Reference proteome</keyword>
<organism evidence="7 8">
    <name type="scientific">Haloactinomyces albus</name>
    <dbReference type="NCBI Taxonomy" id="1352928"/>
    <lineage>
        <taxon>Bacteria</taxon>
        <taxon>Bacillati</taxon>
        <taxon>Actinomycetota</taxon>
        <taxon>Actinomycetes</taxon>
        <taxon>Actinopolysporales</taxon>
        <taxon>Actinopolysporaceae</taxon>
        <taxon>Haloactinomyces</taxon>
    </lineage>
</organism>
<evidence type="ECO:0000256" key="1">
    <source>
        <dbReference type="ARBA" id="ARBA00023015"/>
    </source>
</evidence>
<dbReference type="EMBL" id="JAVDXW010000001">
    <property type="protein sequence ID" value="MDR7304106.1"/>
    <property type="molecule type" value="Genomic_DNA"/>
</dbReference>
<dbReference type="InterPro" id="IPR029016">
    <property type="entry name" value="GAF-like_dom_sf"/>
</dbReference>
<dbReference type="InterPro" id="IPR014757">
    <property type="entry name" value="Tscrpt_reg_IclR_C"/>
</dbReference>
<reference evidence="7" key="1">
    <citation type="submission" date="2023-07" db="EMBL/GenBank/DDBJ databases">
        <title>Sequencing the genomes of 1000 actinobacteria strains.</title>
        <authorList>
            <person name="Klenk H.-P."/>
        </authorList>
    </citation>
    <scope>NUCLEOTIDE SEQUENCE</scope>
    <source>
        <strain evidence="7">DSM 45977</strain>
    </source>
</reference>
<dbReference type="Pfam" id="PF01614">
    <property type="entry name" value="IclR_C"/>
    <property type="match status" value="1"/>
</dbReference>
<comment type="caution">
    <text evidence="7">The sequence shown here is derived from an EMBL/GenBank/DDBJ whole genome shotgun (WGS) entry which is preliminary data.</text>
</comment>
<dbReference type="PANTHER" id="PTHR30136:SF24">
    <property type="entry name" value="HTH-TYPE TRANSCRIPTIONAL REPRESSOR ALLR"/>
    <property type="match status" value="1"/>
</dbReference>
<sequence>MPGQIREPGRTVTSRVLAILEAFGPDDTDLTLAELCRRTGLAPATAHRIAGELVAWGGLERSGDQHYRIGLRLFEIGMRAPGRYGLGSVALPFLEDLYEVTGENVHLAVRDGHHAVYLHKITGRRAVDTPSRSGGRLPLYATGMGKALLAFLPSELTEEIITGGLVHYTPHTITSPGLLRRALTQIRQRGFSVAAQEYSLGTVSVAAPVLASDGQALAAVSVVVHSSRVNVARLGPAVRTAATGISRRLSPPDVSDASAGRASLGWSTSSG</sequence>
<dbReference type="RefSeq" id="WP_310277313.1">
    <property type="nucleotide sequence ID" value="NZ_JAVDXW010000001.1"/>
</dbReference>
<dbReference type="InterPro" id="IPR005471">
    <property type="entry name" value="Tscrpt_reg_IclR_N"/>
</dbReference>
<dbReference type="SUPFAM" id="SSF55781">
    <property type="entry name" value="GAF domain-like"/>
    <property type="match status" value="1"/>
</dbReference>
<dbReference type="PROSITE" id="PS51077">
    <property type="entry name" value="HTH_ICLR"/>
    <property type="match status" value="1"/>
</dbReference>
<keyword evidence="3" id="KW-0804">Transcription</keyword>
<dbReference type="Pfam" id="PF09339">
    <property type="entry name" value="HTH_IclR"/>
    <property type="match status" value="1"/>
</dbReference>
<protein>
    <submittedName>
        <fullName evidence="7">DNA-binding IclR family transcriptional regulator</fullName>
    </submittedName>
</protein>
<proteinExistence type="predicted"/>
<feature type="domain" description="HTH iclR-type" evidence="5">
    <location>
        <begin position="10"/>
        <end position="71"/>
    </location>
</feature>
<evidence type="ECO:0000256" key="4">
    <source>
        <dbReference type="SAM" id="MobiDB-lite"/>
    </source>
</evidence>
<gene>
    <name evidence="7" type="ORF">JOF55_004287</name>
</gene>
<dbReference type="GO" id="GO:0045892">
    <property type="term" value="P:negative regulation of DNA-templated transcription"/>
    <property type="evidence" value="ECO:0007669"/>
    <property type="project" value="TreeGrafter"/>
</dbReference>
<evidence type="ECO:0000313" key="8">
    <source>
        <dbReference type="Proteomes" id="UP001180845"/>
    </source>
</evidence>
<feature type="region of interest" description="Disordered" evidence="4">
    <location>
        <begin position="249"/>
        <end position="271"/>
    </location>
</feature>
<dbReference type="GO" id="GO:0003677">
    <property type="term" value="F:DNA binding"/>
    <property type="evidence" value="ECO:0007669"/>
    <property type="project" value="UniProtKB-KW"/>
</dbReference>
<dbReference type="Proteomes" id="UP001180845">
    <property type="component" value="Unassembled WGS sequence"/>
</dbReference>
<dbReference type="AlphaFoldDB" id="A0AAE4CP62"/>
<evidence type="ECO:0000313" key="7">
    <source>
        <dbReference type="EMBL" id="MDR7304106.1"/>
    </source>
</evidence>
<evidence type="ECO:0000259" key="5">
    <source>
        <dbReference type="PROSITE" id="PS51077"/>
    </source>
</evidence>
<dbReference type="GO" id="GO:0003700">
    <property type="term" value="F:DNA-binding transcription factor activity"/>
    <property type="evidence" value="ECO:0007669"/>
    <property type="project" value="TreeGrafter"/>
</dbReference>
<name>A0AAE4CP62_9ACTN</name>